<dbReference type="Gene3D" id="1.10.10.60">
    <property type="entry name" value="Homeodomain-like"/>
    <property type="match status" value="1"/>
</dbReference>
<evidence type="ECO:0000313" key="2">
    <source>
        <dbReference type="Proteomes" id="UP001320876"/>
    </source>
</evidence>
<comment type="caution">
    <text evidence="1">The sequence shown here is derived from an EMBL/GenBank/DDBJ whole genome shotgun (WGS) entry which is preliminary data.</text>
</comment>
<accession>A0ABT3GDK2</accession>
<dbReference type="Proteomes" id="UP001320876">
    <property type="component" value="Unassembled WGS sequence"/>
</dbReference>
<dbReference type="Pfam" id="PF01527">
    <property type="entry name" value="HTH_Tnp_1"/>
    <property type="match status" value="1"/>
</dbReference>
<sequence length="145" mass="15212">MSAKKVAASKGKRYSEAEKAEILAFIDAQGRGGQSKASKKFGVSPLTLSSWRKKSGGSGNGKASTPVKGLDLEIATAKWLGKQGFDYEIFQSLSSGSIERKTGKGIEALALFSGGDYAVARIGKGGEPIIELSLSKLIELTKTKA</sequence>
<dbReference type="SUPFAM" id="SSF46689">
    <property type="entry name" value="Homeodomain-like"/>
    <property type="match status" value="1"/>
</dbReference>
<proteinExistence type="predicted"/>
<keyword evidence="2" id="KW-1185">Reference proteome</keyword>
<evidence type="ECO:0000313" key="1">
    <source>
        <dbReference type="EMBL" id="MCW1921084.1"/>
    </source>
</evidence>
<name>A0ABT3GDK2_9BACT</name>
<protein>
    <submittedName>
        <fullName evidence="1">Transposase</fullName>
    </submittedName>
</protein>
<dbReference type="InterPro" id="IPR009057">
    <property type="entry name" value="Homeodomain-like_sf"/>
</dbReference>
<dbReference type="EMBL" id="JAPDDT010000001">
    <property type="protein sequence ID" value="MCW1921084.1"/>
    <property type="molecule type" value="Genomic_DNA"/>
</dbReference>
<organism evidence="1 2">
    <name type="scientific">Luteolibacter arcticus</name>
    <dbReference type="NCBI Taxonomy" id="1581411"/>
    <lineage>
        <taxon>Bacteria</taxon>
        <taxon>Pseudomonadati</taxon>
        <taxon>Verrucomicrobiota</taxon>
        <taxon>Verrucomicrobiia</taxon>
        <taxon>Verrucomicrobiales</taxon>
        <taxon>Verrucomicrobiaceae</taxon>
        <taxon>Luteolibacter</taxon>
    </lineage>
</organism>
<reference evidence="1 2" key="1">
    <citation type="submission" date="2022-10" db="EMBL/GenBank/DDBJ databases">
        <title>Luteolibacter arcticus strain CCTCC AB 2014275, whole genome shotgun sequencing project.</title>
        <authorList>
            <person name="Zhao G."/>
            <person name="Shen L."/>
        </authorList>
    </citation>
    <scope>NUCLEOTIDE SEQUENCE [LARGE SCALE GENOMIC DNA]</scope>
    <source>
        <strain evidence="1 2">CCTCC AB 2014275</strain>
    </source>
</reference>
<gene>
    <name evidence="1" type="ORF">OKA05_00875</name>
</gene>
<dbReference type="RefSeq" id="WP_264485193.1">
    <property type="nucleotide sequence ID" value="NZ_JAPDDT010000001.1"/>
</dbReference>
<dbReference type="InterPro" id="IPR002514">
    <property type="entry name" value="Transposase_8"/>
</dbReference>